<dbReference type="GO" id="GO:0030600">
    <property type="term" value="F:feruloyl esterase activity"/>
    <property type="evidence" value="ECO:0007669"/>
    <property type="project" value="UniProtKB-EC"/>
</dbReference>
<dbReference type="RefSeq" id="XP_007866309.1">
    <property type="nucleotide sequence ID" value="XM_007868118.1"/>
</dbReference>
<dbReference type="Pfam" id="PF07519">
    <property type="entry name" value="Tannase"/>
    <property type="match status" value="1"/>
</dbReference>
<keyword evidence="5 10" id="KW-0732">Signal</keyword>
<dbReference type="Proteomes" id="UP000030669">
    <property type="component" value="Unassembled WGS sequence"/>
</dbReference>
<dbReference type="GO" id="GO:0046872">
    <property type="term" value="F:metal ion binding"/>
    <property type="evidence" value="ECO:0007669"/>
    <property type="project" value="UniProtKB-KW"/>
</dbReference>
<dbReference type="GO" id="GO:0045493">
    <property type="term" value="P:xylan catabolic process"/>
    <property type="evidence" value="ECO:0007669"/>
    <property type="project" value="UniProtKB-KW"/>
</dbReference>
<dbReference type="EMBL" id="KB469302">
    <property type="protein sequence ID" value="EPQ55147.1"/>
    <property type="molecule type" value="Genomic_DNA"/>
</dbReference>
<keyword evidence="4" id="KW-0479">Metal-binding</keyword>
<dbReference type="OrthoDB" id="3039123at2759"/>
<evidence type="ECO:0000256" key="5">
    <source>
        <dbReference type="ARBA" id="ARBA00022729"/>
    </source>
</evidence>
<feature type="signal peptide" evidence="10">
    <location>
        <begin position="1"/>
        <end position="23"/>
    </location>
</feature>
<sequence length="536" mass="57410">MASKLPVWRTIVGLFGAVAVAGGSNCTSFRFDDYPGAALLGTTLYEQGARVNITNEFSSINTDGLPSFCRVELQVTTNASAGSYAITELWLPDAWNGRFLGFGNGGIGGGVNVADLGYVAITHGFAGMSTDTGHNSSAVDGSWAGPGNDNAIIDWSWRAMHLSVEVGKAVVESYYGNSAAKSYYLGCSTGGRQGLKEIQRFPENFDGVVLGSPANWLSHLAPWSVHLALDALPVGSPHSISDDLWVGLIHDEVLRQCDGIDGVSDGIINDPRVCNFRPETLACRPGQNTATCLNLDQIQALHRVYSDYYETNQTYIFGPYYPGGETGYIGGMVGTAPALGLSTDVLKYFVLNDTTWDYTTLNYDVIKLAEQVFSGTGDAIDANLTAFAGPSHSGKVIHYVGWADQIISPGNSLHYYETVHAFMQAETGMEIDDYYRLFTVPGMQHCQGGYGANAFGGSGQAAGGMPPTSYNPENDVVSAIVAWVENGTAPDSFIASYYNNNDFTQGVNFSRPICKYPRSLRYTGGDVDAPTSFACV</sequence>
<keyword evidence="3" id="KW-0858">Xylan degradation</keyword>
<evidence type="ECO:0000313" key="12">
    <source>
        <dbReference type="Proteomes" id="UP000030669"/>
    </source>
</evidence>
<name>S7Q6K4_GLOTA</name>
<dbReference type="eggNOG" id="ENOG502QPXZ">
    <property type="taxonomic scope" value="Eukaryota"/>
</dbReference>
<keyword evidence="3" id="KW-0624">Polysaccharide degradation</keyword>
<keyword evidence="7" id="KW-0106">Calcium</keyword>
<organism evidence="11 12">
    <name type="scientific">Gloeophyllum trabeum (strain ATCC 11539 / FP-39264 / Madison 617)</name>
    <name type="common">Brown rot fungus</name>
    <dbReference type="NCBI Taxonomy" id="670483"/>
    <lineage>
        <taxon>Eukaryota</taxon>
        <taxon>Fungi</taxon>
        <taxon>Dikarya</taxon>
        <taxon>Basidiomycota</taxon>
        <taxon>Agaricomycotina</taxon>
        <taxon>Agaricomycetes</taxon>
        <taxon>Gloeophyllales</taxon>
        <taxon>Gloeophyllaceae</taxon>
        <taxon>Gloeophyllum</taxon>
    </lineage>
</organism>
<accession>S7Q6K4</accession>
<dbReference type="EC" id="3.1.1.-" evidence="10"/>
<keyword evidence="3" id="KW-0119">Carbohydrate metabolism</keyword>
<evidence type="ECO:0000256" key="6">
    <source>
        <dbReference type="ARBA" id="ARBA00022801"/>
    </source>
</evidence>
<evidence type="ECO:0000256" key="9">
    <source>
        <dbReference type="ARBA" id="ARBA00034075"/>
    </source>
</evidence>
<keyword evidence="2" id="KW-0719">Serine esterase</keyword>
<dbReference type="PANTHER" id="PTHR33938:SF15">
    <property type="entry name" value="FERULOYL ESTERASE B-RELATED"/>
    <property type="match status" value="1"/>
</dbReference>
<evidence type="ECO:0000256" key="4">
    <source>
        <dbReference type="ARBA" id="ARBA00022723"/>
    </source>
</evidence>
<proteinExistence type="inferred from homology"/>
<dbReference type="OMA" id="GNSVHYY"/>
<reference evidence="11 12" key="1">
    <citation type="journal article" date="2012" name="Science">
        <title>The Paleozoic origin of enzymatic lignin decomposition reconstructed from 31 fungal genomes.</title>
        <authorList>
            <person name="Floudas D."/>
            <person name="Binder M."/>
            <person name="Riley R."/>
            <person name="Barry K."/>
            <person name="Blanchette R.A."/>
            <person name="Henrissat B."/>
            <person name="Martinez A.T."/>
            <person name="Otillar R."/>
            <person name="Spatafora J.W."/>
            <person name="Yadav J.S."/>
            <person name="Aerts A."/>
            <person name="Benoit I."/>
            <person name="Boyd A."/>
            <person name="Carlson A."/>
            <person name="Copeland A."/>
            <person name="Coutinho P.M."/>
            <person name="de Vries R.P."/>
            <person name="Ferreira P."/>
            <person name="Findley K."/>
            <person name="Foster B."/>
            <person name="Gaskell J."/>
            <person name="Glotzer D."/>
            <person name="Gorecki P."/>
            <person name="Heitman J."/>
            <person name="Hesse C."/>
            <person name="Hori C."/>
            <person name="Igarashi K."/>
            <person name="Jurgens J.A."/>
            <person name="Kallen N."/>
            <person name="Kersten P."/>
            <person name="Kohler A."/>
            <person name="Kuees U."/>
            <person name="Kumar T.K.A."/>
            <person name="Kuo A."/>
            <person name="LaButti K."/>
            <person name="Larrondo L.F."/>
            <person name="Lindquist E."/>
            <person name="Ling A."/>
            <person name="Lombard V."/>
            <person name="Lucas S."/>
            <person name="Lundell T."/>
            <person name="Martin R."/>
            <person name="McLaughlin D.J."/>
            <person name="Morgenstern I."/>
            <person name="Morin E."/>
            <person name="Murat C."/>
            <person name="Nagy L.G."/>
            <person name="Nolan M."/>
            <person name="Ohm R.A."/>
            <person name="Patyshakuliyeva A."/>
            <person name="Rokas A."/>
            <person name="Ruiz-Duenas F.J."/>
            <person name="Sabat G."/>
            <person name="Salamov A."/>
            <person name="Samejima M."/>
            <person name="Schmutz J."/>
            <person name="Slot J.C."/>
            <person name="St John F."/>
            <person name="Stenlid J."/>
            <person name="Sun H."/>
            <person name="Sun S."/>
            <person name="Syed K."/>
            <person name="Tsang A."/>
            <person name="Wiebenga A."/>
            <person name="Young D."/>
            <person name="Pisabarro A."/>
            <person name="Eastwood D.C."/>
            <person name="Martin F."/>
            <person name="Cullen D."/>
            <person name="Grigoriev I.V."/>
            <person name="Hibbett D.S."/>
        </authorList>
    </citation>
    <scope>NUCLEOTIDE SEQUENCE [LARGE SCALE GENOMIC DNA]</scope>
    <source>
        <strain evidence="11 12">ATCC 11539</strain>
    </source>
</reference>
<comment type="catalytic activity">
    <reaction evidence="9">
        <text>feruloyl-polysaccharide + H2O = ferulate + polysaccharide.</text>
        <dbReference type="EC" id="3.1.1.73"/>
    </reaction>
</comment>
<dbReference type="KEGG" id="gtr:GLOTRDRAFT_100026"/>
<dbReference type="AlphaFoldDB" id="S7Q6K4"/>
<evidence type="ECO:0000313" key="11">
    <source>
        <dbReference type="EMBL" id="EPQ55147.1"/>
    </source>
</evidence>
<evidence type="ECO:0000256" key="8">
    <source>
        <dbReference type="ARBA" id="ARBA00023157"/>
    </source>
</evidence>
<dbReference type="InterPro" id="IPR011118">
    <property type="entry name" value="Tannase/feruloyl_esterase"/>
</dbReference>
<comment type="similarity">
    <text evidence="1 10">Belongs to the tannase family.</text>
</comment>
<dbReference type="HOGENOM" id="CLU_014819_1_1_1"/>
<dbReference type="PANTHER" id="PTHR33938">
    <property type="entry name" value="FERULOYL ESTERASE B-RELATED"/>
    <property type="match status" value="1"/>
</dbReference>
<keyword evidence="8" id="KW-1015">Disulfide bond</keyword>
<evidence type="ECO:0000256" key="10">
    <source>
        <dbReference type="RuleBase" id="RU361238"/>
    </source>
</evidence>
<evidence type="ECO:0000256" key="3">
    <source>
        <dbReference type="ARBA" id="ARBA00022651"/>
    </source>
</evidence>
<feature type="chain" id="PRO_5005146594" description="Carboxylic ester hydrolase" evidence="10">
    <location>
        <begin position="24"/>
        <end position="536"/>
    </location>
</feature>
<gene>
    <name evidence="11" type="ORF">GLOTRDRAFT_100026</name>
</gene>
<evidence type="ECO:0000256" key="2">
    <source>
        <dbReference type="ARBA" id="ARBA00022487"/>
    </source>
</evidence>
<evidence type="ECO:0000256" key="1">
    <source>
        <dbReference type="ARBA" id="ARBA00006249"/>
    </source>
</evidence>
<dbReference type="SUPFAM" id="SSF53474">
    <property type="entry name" value="alpha/beta-Hydrolases"/>
    <property type="match status" value="1"/>
</dbReference>
<dbReference type="InterPro" id="IPR029058">
    <property type="entry name" value="AB_hydrolase_fold"/>
</dbReference>
<keyword evidence="6 10" id="KW-0378">Hydrolase</keyword>
<evidence type="ECO:0000256" key="7">
    <source>
        <dbReference type="ARBA" id="ARBA00022837"/>
    </source>
</evidence>
<protein>
    <recommendedName>
        <fullName evidence="10">Carboxylic ester hydrolase</fullName>
        <ecNumber evidence="10">3.1.1.-</ecNumber>
    </recommendedName>
</protein>
<dbReference type="GeneID" id="19298359"/>
<keyword evidence="12" id="KW-1185">Reference proteome</keyword>